<keyword evidence="3" id="KW-1003">Cell membrane</keyword>
<evidence type="ECO:0000256" key="5">
    <source>
        <dbReference type="ARBA" id="ARBA00022989"/>
    </source>
</evidence>
<proteinExistence type="inferred from homology"/>
<dbReference type="Proteomes" id="UP000683559">
    <property type="component" value="Chromosome"/>
</dbReference>
<protein>
    <submittedName>
        <fullName evidence="7">DUF350 domain-containing protein</fullName>
    </submittedName>
</protein>
<evidence type="ECO:0000256" key="3">
    <source>
        <dbReference type="ARBA" id="ARBA00022475"/>
    </source>
</evidence>
<keyword evidence="8" id="KW-1185">Reference proteome</keyword>
<evidence type="ECO:0000256" key="2">
    <source>
        <dbReference type="ARBA" id="ARBA00005779"/>
    </source>
</evidence>
<comment type="similarity">
    <text evidence="2">Belongs to the UPF0719 family.</text>
</comment>
<comment type="subcellular location">
    <subcellularLocation>
        <location evidence="1">Cell membrane</location>
        <topology evidence="1">Multi-pass membrane protein</topology>
    </subcellularLocation>
</comment>
<name>A0ABX8LHF1_9BACT</name>
<keyword evidence="6" id="KW-0472">Membrane</keyword>
<evidence type="ECO:0000313" key="8">
    <source>
        <dbReference type="Proteomes" id="UP000683559"/>
    </source>
</evidence>
<keyword evidence="4" id="KW-0812">Transmembrane</keyword>
<dbReference type="EMBL" id="CP077683">
    <property type="protein sequence ID" value="QXE89648.1"/>
    <property type="molecule type" value="Genomic_DNA"/>
</dbReference>
<accession>A0ABX8LHF1</accession>
<evidence type="ECO:0000313" key="7">
    <source>
        <dbReference type="EMBL" id="QXE89648.1"/>
    </source>
</evidence>
<evidence type="ECO:0000256" key="4">
    <source>
        <dbReference type="ARBA" id="ARBA00022692"/>
    </source>
</evidence>
<evidence type="ECO:0000256" key="6">
    <source>
        <dbReference type="ARBA" id="ARBA00023136"/>
    </source>
</evidence>
<keyword evidence="5" id="KW-1133">Transmembrane helix</keyword>
<evidence type="ECO:0000256" key="1">
    <source>
        <dbReference type="ARBA" id="ARBA00004651"/>
    </source>
</evidence>
<organism evidence="7 8">
    <name type="scientific">Geomonas subterranea</name>
    <dbReference type="NCBI Taxonomy" id="2847989"/>
    <lineage>
        <taxon>Bacteria</taxon>
        <taxon>Pseudomonadati</taxon>
        <taxon>Thermodesulfobacteriota</taxon>
        <taxon>Desulfuromonadia</taxon>
        <taxon>Geobacterales</taxon>
        <taxon>Geobacteraceae</taxon>
        <taxon>Geomonas</taxon>
    </lineage>
</organism>
<sequence>MLVWAGVALLVQLLAFLALRLVFADLSRSIAGDALGPAVLRGTLSLAAGILNAACLTY</sequence>
<dbReference type="Pfam" id="PF03994">
    <property type="entry name" value="DUF350"/>
    <property type="match status" value="1"/>
</dbReference>
<dbReference type="RefSeq" id="WP_217286321.1">
    <property type="nucleotide sequence ID" value="NZ_CP078096.1"/>
</dbReference>
<reference evidence="7 8" key="1">
    <citation type="submission" date="2021-06" db="EMBL/GenBank/DDBJ databases">
        <title>Gemonas diversity in paddy soil.</title>
        <authorList>
            <person name="Liu G."/>
        </authorList>
    </citation>
    <scope>NUCLEOTIDE SEQUENCE [LARGE SCALE GENOMIC DNA]</scope>
    <source>
        <strain evidence="7 8">RG2</strain>
    </source>
</reference>
<gene>
    <name evidence="7" type="ORF">KP001_14525</name>
</gene>
<dbReference type="InterPro" id="IPR007140">
    <property type="entry name" value="DUF350"/>
</dbReference>